<feature type="domain" description="Glycosyl transferase family 1" evidence="1">
    <location>
        <begin position="195"/>
        <end position="353"/>
    </location>
</feature>
<evidence type="ECO:0000313" key="3">
    <source>
        <dbReference type="EMBL" id="PDT46733.1"/>
    </source>
</evidence>
<dbReference type="PANTHER" id="PTHR12526">
    <property type="entry name" value="GLYCOSYLTRANSFERASE"/>
    <property type="match status" value="1"/>
</dbReference>
<evidence type="ECO:0000259" key="1">
    <source>
        <dbReference type="Pfam" id="PF00534"/>
    </source>
</evidence>
<dbReference type="SUPFAM" id="SSF53756">
    <property type="entry name" value="UDP-Glycosyltransferase/glycogen phosphorylase"/>
    <property type="match status" value="1"/>
</dbReference>
<dbReference type="Proteomes" id="UP000220353">
    <property type="component" value="Unassembled WGS sequence"/>
</dbReference>
<dbReference type="InterPro" id="IPR028098">
    <property type="entry name" value="Glyco_trans_4-like_N"/>
</dbReference>
<dbReference type="RefSeq" id="WP_097586975.1">
    <property type="nucleotide sequence ID" value="NZ_NWTC01000011.1"/>
</dbReference>
<dbReference type="GO" id="GO:0016757">
    <property type="term" value="F:glycosyltransferase activity"/>
    <property type="evidence" value="ECO:0007669"/>
    <property type="project" value="InterPro"/>
</dbReference>
<name>A0A2A6LVR7_RHIFR</name>
<reference evidence="3 4" key="1">
    <citation type="submission" date="2017-09" db="EMBL/GenBank/DDBJ databases">
        <title>Comparative genomics of rhizobia isolated from Phaseolus vulgaris in China.</title>
        <authorList>
            <person name="Tong W."/>
        </authorList>
    </citation>
    <scope>NUCLEOTIDE SEQUENCE [LARGE SCALE GENOMIC DNA]</scope>
    <source>
        <strain evidence="3 4">PCH1</strain>
    </source>
</reference>
<evidence type="ECO:0000259" key="2">
    <source>
        <dbReference type="Pfam" id="PF13579"/>
    </source>
</evidence>
<accession>A0A2A6LVR7</accession>
<dbReference type="Pfam" id="PF00534">
    <property type="entry name" value="Glycos_transf_1"/>
    <property type="match status" value="1"/>
</dbReference>
<dbReference type="Pfam" id="PF13579">
    <property type="entry name" value="Glyco_trans_4_4"/>
    <property type="match status" value="1"/>
</dbReference>
<gene>
    <name evidence="3" type="ORF">CO661_15865</name>
</gene>
<sequence length="392" mass="43591">MNKRADTRALGLPEIAEARITFVVPALGAGGTEHVVNLVANHWSSIGYTVTLITLEPPGAQPYYKFHPKIAIVRLGVPPRRASKMRSGFLVFQRFLRLRTAIHRSRPDLVLSFLTRTNVLTLVATIGLSVPVIVSERNNPALQPLGPFWRCLQRCVYPRAFGLVTMTQGALDHFPARIRRRGRVIANPVDLPNGWQKRRGRNILAAVGRLTRQKGFDLLLEAFSKISKSHPKWKLVIWGEGDERRSLEALRDALGLQERVEMPGLTPRPGLWIENADVFVLSSRYEGWGNVLLEAMAAGLPVVSYECDWGPGVMITHGSDGILVPTEDVEALAKALDRVLADRELREQLGARAVASAQRYMPEQILIEWDALASSALMHSLKMRLQATDKSG</sequence>
<dbReference type="EMBL" id="NWTC01000011">
    <property type="protein sequence ID" value="PDT46733.1"/>
    <property type="molecule type" value="Genomic_DNA"/>
</dbReference>
<organism evidence="3 4">
    <name type="scientific">Rhizobium fredii</name>
    <name type="common">Sinorhizobium fredii</name>
    <dbReference type="NCBI Taxonomy" id="380"/>
    <lineage>
        <taxon>Bacteria</taxon>
        <taxon>Pseudomonadati</taxon>
        <taxon>Pseudomonadota</taxon>
        <taxon>Alphaproteobacteria</taxon>
        <taxon>Hyphomicrobiales</taxon>
        <taxon>Rhizobiaceae</taxon>
        <taxon>Sinorhizobium/Ensifer group</taxon>
        <taxon>Sinorhizobium</taxon>
    </lineage>
</organism>
<protein>
    <submittedName>
        <fullName evidence="3">Amylovoran biosynthesis protein AmsD</fullName>
    </submittedName>
</protein>
<dbReference type="AlphaFoldDB" id="A0A2A6LVR7"/>
<comment type="caution">
    <text evidence="3">The sequence shown here is derived from an EMBL/GenBank/DDBJ whole genome shotgun (WGS) entry which is preliminary data.</text>
</comment>
<dbReference type="Gene3D" id="3.40.50.2000">
    <property type="entry name" value="Glycogen Phosphorylase B"/>
    <property type="match status" value="2"/>
</dbReference>
<dbReference type="InterPro" id="IPR001296">
    <property type="entry name" value="Glyco_trans_1"/>
</dbReference>
<evidence type="ECO:0000313" key="4">
    <source>
        <dbReference type="Proteomes" id="UP000220353"/>
    </source>
</evidence>
<proteinExistence type="predicted"/>
<feature type="domain" description="Glycosyltransferase subfamily 4-like N-terminal" evidence="2">
    <location>
        <begin position="30"/>
        <end position="188"/>
    </location>
</feature>
<dbReference type="CDD" id="cd03820">
    <property type="entry name" value="GT4_AmsD-like"/>
    <property type="match status" value="1"/>
</dbReference>